<keyword evidence="3" id="KW-1185">Reference proteome</keyword>
<feature type="region of interest" description="Disordered" evidence="1">
    <location>
        <begin position="38"/>
        <end position="78"/>
    </location>
</feature>
<organism evidence="2 3">
    <name type="scientific">Streptomyces sannanensis</name>
    <dbReference type="NCBI Taxonomy" id="285536"/>
    <lineage>
        <taxon>Bacteria</taxon>
        <taxon>Bacillati</taxon>
        <taxon>Actinomycetota</taxon>
        <taxon>Actinomycetes</taxon>
        <taxon>Kitasatosporales</taxon>
        <taxon>Streptomycetaceae</taxon>
        <taxon>Streptomyces</taxon>
    </lineage>
</organism>
<sequence>MLGVAMSTTVINTMSATGSTSNAWTGRSCPIPAKRRLEAMSSTVHPPRAVSERSQRTTVPDAEAQPAPDPLQRDLPANALDERWCGDITHIQVGSA</sequence>
<evidence type="ECO:0000256" key="1">
    <source>
        <dbReference type="SAM" id="MobiDB-lite"/>
    </source>
</evidence>
<gene>
    <name evidence="2" type="ORF">GCM10020367_05030</name>
</gene>
<protein>
    <recommendedName>
        <fullName evidence="4">Transposase</fullName>
    </recommendedName>
</protein>
<accession>A0ABP6S4W7</accession>
<proteinExistence type="predicted"/>
<dbReference type="Proteomes" id="UP001499990">
    <property type="component" value="Unassembled WGS sequence"/>
</dbReference>
<dbReference type="EMBL" id="BAAAYL010000001">
    <property type="protein sequence ID" value="GAA3368086.1"/>
    <property type="molecule type" value="Genomic_DNA"/>
</dbReference>
<evidence type="ECO:0000313" key="3">
    <source>
        <dbReference type="Proteomes" id="UP001499990"/>
    </source>
</evidence>
<name>A0ABP6S4W7_9ACTN</name>
<comment type="caution">
    <text evidence="2">The sequence shown here is derived from an EMBL/GenBank/DDBJ whole genome shotgun (WGS) entry which is preliminary data.</text>
</comment>
<evidence type="ECO:0000313" key="2">
    <source>
        <dbReference type="EMBL" id="GAA3368086.1"/>
    </source>
</evidence>
<evidence type="ECO:0008006" key="4">
    <source>
        <dbReference type="Google" id="ProtNLM"/>
    </source>
</evidence>
<reference evidence="3" key="1">
    <citation type="journal article" date="2019" name="Int. J. Syst. Evol. Microbiol.">
        <title>The Global Catalogue of Microorganisms (GCM) 10K type strain sequencing project: providing services to taxonomists for standard genome sequencing and annotation.</title>
        <authorList>
            <consortium name="The Broad Institute Genomics Platform"/>
            <consortium name="The Broad Institute Genome Sequencing Center for Infectious Disease"/>
            <person name="Wu L."/>
            <person name="Ma J."/>
        </authorList>
    </citation>
    <scope>NUCLEOTIDE SEQUENCE [LARGE SCALE GENOMIC DNA]</scope>
    <source>
        <strain evidence="3">JCM 9651</strain>
    </source>
</reference>